<dbReference type="InterPro" id="IPR025714">
    <property type="entry name" value="Methyltranfer_dom"/>
</dbReference>
<dbReference type="KEGG" id="pfla:Pflav_090660"/>
<dbReference type="PANTHER" id="PTHR43861">
    <property type="entry name" value="TRANS-ACONITATE 2-METHYLTRANSFERASE-RELATED"/>
    <property type="match status" value="1"/>
</dbReference>
<proteinExistence type="predicted"/>
<evidence type="ECO:0000259" key="1">
    <source>
        <dbReference type="Pfam" id="PF13847"/>
    </source>
</evidence>
<protein>
    <recommendedName>
        <fullName evidence="1">Methyltransferase domain-containing protein</fullName>
    </recommendedName>
</protein>
<feature type="domain" description="Methyltransferase" evidence="1">
    <location>
        <begin position="33"/>
        <end position="138"/>
    </location>
</feature>
<gene>
    <name evidence="2" type="ORF">Pflav_090660</name>
</gene>
<organism evidence="2 3">
    <name type="scientific">Phytohabitans flavus</name>
    <dbReference type="NCBI Taxonomy" id="1076124"/>
    <lineage>
        <taxon>Bacteria</taxon>
        <taxon>Bacillati</taxon>
        <taxon>Actinomycetota</taxon>
        <taxon>Actinomycetes</taxon>
        <taxon>Micromonosporales</taxon>
        <taxon>Micromonosporaceae</taxon>
    </lineage>
</organism>
<dbReference type="RefSeq" id="WP_173042117.1">
    <property type="nucleotide sequence ID" value="NZ_AP022870.1"/>
</dbReference>
<dbReference type="CDD" id="cd02440">
    <property type="entry name" value="AdoMet_MTases"/>
    <property type="match status" value="1"/>
</dbReference>
<keyword evidence="3" id="KW-1185">Reference proteome</keyword>
<dbReference type="Pfam" id="PF13847">
    <property type="entry name" value="Methyltransf_31"/>
    <property type="match status" value="1"/>
</dbReference>
<sequence>MRSYPEMELDRLLSRGRFLGDLTEHVLGLAGLQPGMRVLDVGCGNGDVAFVAARLVGPDGAVIGVDRDPAAIDRARARASLGNVRFLAADAAELDLDVPIDAVIGRQVLMHLAEPAATLRHLRKLLAPGGLIAFQEPDWAGAGAHPRCPLVELTLDRIRETLRRTGADPRAGVRLRQILLDAGVAHPRALLGARVEGGPDSLVYAELVATTRDLLGDMERTGVAAPDEVAVETLAARLREEVVSAGATVTSAHFIGAWGNSQ</sequence>
<evidence type="ECO:0000313" key="2">
    <source>
        <dbReference type="EMBL" id="BCB82656.1"/>
    </source>
</evidence>
<dbReference type="Proteomes" id="UP000502508">
    <property type="component" value="Chromosome"/>
</dbReference>
<accession>A0A6F8Y974</accession>
<evidence type="ECO:0000313" key="3">
    <source>
        <dbReference type="Proteomes" id="UP000502508"/>
    </source>
</evidence>
<dbReference type="InterPro" id="IPR029063">
    <property type="entry name" value="SAM-dependent_MTases_sf"/>
</dbReference>
<dbReference type="EMBL" id="AP022870">
    <property type="protein sequence ID" value="BCB82656.1"/>
    <property type="molecule type" value="Genomic_DNA"/>
</dbReference>
<reference evidence="2 3" key="2">
    <citation type="submission" date="2020-03" db="EMBL/GenBank/DDBJ databases">
        <authorList>
            <person name="Ichikawa N."/>
            <person name="Kimura A."/>
            <person name="Kitahashi Y."/>
            <person name="Uohara A."/>
        </authorList>
    </citation>
    <scope>NUCLEOTIDE SEQUENCE [LARGE SCALE GENOMIC DNA]</scope>
    <source>
        <strain evidence="2 3">NBRC 107702</strain>
    </source>
</reference>
<dbReference type="SUPFAM" id="SSF53335">
    <property type="entry name" value="S-adenosyl-L-methionine-dependent methyltransferases"/>
    <property type="match status" value="1"/>
</dbReference>
<dbReference type="AlphaFoldDB" id="A0A6F8Y974"/>
<reference evidence="2 3" key="1">
    <citation type="submission" date="2020-03" db="EMBL/GenBank/DDBJ databases">
        <title>Whole genome shotgun sequence of Phytohabitans flavus NBRC 107702.</title>
        <authorList>
            <person name="Komaki H."/>
            <person name="Tamura T."/>
        </authorList>
    </citation>
    <scope>NUCLEOTIDE SEQUENCE [LARGE SCALE GENOMIC DNA]</scope>
    <source>
        <strain evidence="2 3">NBRC 107702</strain>
    </source>
</reference>
<name>A0A6F8Y974_9ACTN</name>
<dbReference type="Gene3D" id="3.40.50.150">
    <property type="entry name" value="Vaccinia Virus protein VP39"/>
    <property type="match status" value="1"/>
</dbReference>